<organism evidence="7 8">
    <name type="scientific">Candidatus Edwardsbacteria bacterium GWF2_54_11</name>
    <dbReference type="NCBI Taxonomy" id="1817851"/>
    <lineage>
        <taxon>Bacteria</taxon>
        <taxon>Candidatus Edwardsiibacteriota</taxon>
    </lineage>
</organism>
<dbReference type="PANTHER" id="PTHR32331">
    <property type="entry name" value="UPF0313 PROTEIN YGIQ"/>
    <property type="match status" value="1"/>
</dbReference>
<dbReference type="GO" id="GO:0003824">
    <property type="term" value="F:catalytic activity"/>
    <property type="evidence" value="ECO:0007669"/>
    <property type="project" value="InterPro"/>
</dbReference>
<dbReference type="AlphaFoldDB" id="A0A1F5RGA5"/>
<dbReference type="EMBL" id="MFFM01000017">
    <property type="protein sequence ID" value="OGF13450.1"/>
    <property type="molecule type" value="Genomic_DNA"/>
</dbReference>
<evidence type="ECO:0000259" key="6">
    <source>
        <dbReference type="Pfam" id="PF08497"/>
    </source>
</evidence>
<evidence type="ECO:0000256" key="5">
    <source>
        <dbReference type="ARBA" id="ARBA00023014"/>
    </source>
</evidence>
<dbReference type="InterPro" id="IPR007197">
    <property type="entry name" value="rSAM"/>
</dbReference>
<feature type="non-terminal residue" evidence="7">
    <location>
        <position position="430"/>
    </location>
</feature>
<reference evidence="7 8" key="1">
    <citation type="journal article" date="2016" name="Nat. Commun.">
        <title>Thousands of microbial genomes shed light on interconnected biogeochemical processes in an aquifer system.</title>
        <authorList>
            <person name="Anantharaman K."/>
            <person name="Brown C.T."/>
            <person name="Hug L.A."/>
            <person name="Sharon I."/>
            <person name="Castelle C.J."/>
            <person name="Probst A.J."/>
            <person name="Thomas B.C."/>
            <person name="Singh A."/>
            <person name="Wilkins M.J."/>
            <person name="Karaoz U."/>
            <person name="Brodie E.L."/>
            <person name="Williams K.H."/>
            <person name="Hubbard S.S."/>
            <person name="Banfield J.F."/>
        </authorList>
    </citation>
    <scope>NUCLEOTIDE SEQUENCE [LARGE SCALE GENOMIC DNA]</scope>
</reference>
<dbReference type="InterPro" id="IPR058240">
    <property type="entry name" value="rSAM_sf"/>
</dbReference>
<dbReference type="GO" id="GO:0046872">
    <property type="term" value="F:metal ion binding"/>
    <property type="evidence" value="ECO:0007669"/>
    <property type="project" value="UniProtKB-KW"/>
</dbReference>
<dbReference type="NCBIfam" id="TIGR03904">
    <property type="entry name" value="SAM_YgiQ"/>
    <property type="match status" value="1"/>
</dbReference>
<evidence type="ECO:0000256" key="1">
    <source>
        <dbReference type="ARBA" id="ARBA00022485"/>
    </source>
</evidence>
<evidence type="ECO:0000313" key="7">
    <source>
        <dbReference type="EMBL" id="OGF13450.1"/>
    </source>
</evidence>
<dbReference type="PANTHER" id="PTHR32331:SF0">
    <property type="entry name" value="UPF0313 PROTEIN YGIQ"/>
    <property type="match status" value="1"/>
</dbReference>
<keyword evidence="4" id="KW-0408">Iron</keyword>
<protein>
    <submittedName>
        <fullName evidence="7">YgiQ family radical SAM protein</fullName>
    </submittedName>
</protein>
<evidence type="ECO:0000313" key="8">
    <source>
        <dbReference type="Proteomes" id="UP000177230"/>
    </source>
</evidence>
<dbReference type="InterPro" id="IPR022946">
    <property type="entry name" value="UPF0313"/>
</dbReference>
<dbReference type="SFLD" id="SFLDS00029">
    <property type="entry name" value="Radical_SAM"/>
    <property type="match status" value="1"/>
</dbReference>
<feature type="domain" description="UPF0313" evidence="6">
    <location>
        <begin position="1"/>
        <end position="298"/>
    </location>
</feature>
<dbReference type="Gene3D" id="3.30.750.210">
    <property type="match status" value="1"/>
</dbReference>
<dbReference type="SFLD" id="SFLDG01082">
    <property type="entry name" value="B12-binding_domain_containing"/>
    <property type="match status" value="1"/>
</dbReference>
<dbReference type="SUPFAM" id="SSF102114">
    <property type="entry name" value="Radical SAM enzymes"/>
    <property type="match status" value="1"/>
</dbReference>
<dbReference type="GO" id="GO:0051539">
    <property type="term" value="F:4 iron, 4 sulfur cluster binding"/>
    <property type="evidence" value="ECO:0007669"/>
    <property type="project" value="UniProtKB-KW"/>
</dbReference>
<keyword evidence="1" id="KW-0004">4Fe-4S</keyword>
<proteinExistence type="predicted"/>
<sequence>MTRSEMDSLGWDQCDIILISGDAYVDHPSFGAALIGRVLESQGFKVGIIAQPDWHSTVDIIRLGKPRLFFGVTSGNIDSMLHHYTANKKLRHDDPYSPEGRHGLRPNRAVIVYSNLIRQAYKDVPIVLGGVEASLRRLAHYDYWDDAVRRSILFDAKADLLVYGMGERAVGRIAQLLNAECRMQNAELQSIPGTAAICRSSELPKFGTLEYAELPSFEEVSSSKEAFNQAFVIASNEANPYFGKRLLQKHGDRYLLVNPPAMSLDSEELDAIYALPYQRQAHPSYKEPIPALETVKWSITSHRGCYGGCSFCTLFFHQGPIIQSRSIESIINEAELLARDPKFKGVISDIGGPTANMYGTGCKAAGREKFCRKPSCLAPQICENLKPGQHASVKLWHQALKVPGVKNIFVASGVRYDLALHDHKYLKELI</sequence>
<keyword evidence="5" id="KW-0411">Iron-sulfur</keyword>
<dbReference type="Proteomes" id="UP000177230">
    <property type="component" value="Unassembled WGS sequence"/>
</dbReference>
<keyword evidence="2" id="KW-0949">S-adenosyl-L-methionine</keyword>
<dbReference type="InterPro" id="IPR013704">
    <property type="entry name" value="UPF0313_N"/>
</dbReference>
<name>A0A1F5RGA5_9BACT</name>
<evidence type="ECO:0000256" key="3">
    <source>
        <dbReference type="ARBA" id="ARBA00022723"/>
    </source>
</evidence>
<dbReference type="Pfam" id="PF08497">
    <property type="entry name" value="Radical_SAM_N"/>
    <property type="match status" value="1"/>
</dbReference>
<evidence type="ECO:0000256" key="4">
    <source>
        <dbReference type="ARBA" id="ARBA00023004"/>
    </source>
</evidence>
<comment type="caution">
    <text evidence="7">The sequence shown here is derived from an EMBL/GenBank/DDBJ whole genome shotgun (WGS) entry which is preliminary data.</text>
</comment>
<accession>A0A1F5RGA5</accession>
<keyword evidence="3" id="KW-0479">Metal-binding</keyword>
<dbReference type="SFLD" id="SFLDG01069">
    <property type="entry name" value="UPF0313"/>
    <property type="match status" value="1"/>
</dbReference>
<evidence type="ECO:0000256" key="2">
    <source>
        <dbReference type="ARBA" id="ARBA00022691"/>
    </source>
</evidence>
<gene>
    <name evidence="7" type="ORF">A2024_06310</name>
</gene>